<dbReference type="Proteomes" id="UP000249066">
    <property type="component" value="Unassembled WGS sequence"/>
</dbReference>
<evidence type="ECO:0000259" key="2">
    <source>
        <dbReference type="Pfam" id="PF07589"/>
    </source>
</evidence>
<reference evidence="3 4" key="1">
    <citation type="submission" date="2017-08" db="EMBL/GenBank/DDBJ databases">
        <title>Infants hospitalized years apart are colonized by the same room-sourced microbial strains.</title>
        <authorList>
            <person name="Brooks B."/>
            <person name="Olm M.R."/>
            <person name="Firek B.A."/>
            <person name="Baker R."/>
            <person name="Thomas B.C."/>
            <person name="Morowitz M.J."/>
            <person name="Banfield J.F."/>
        </authorList>
    </citation>
    <scope>NUCLEOTIDE SEQUENCE [LARGE SCALE GENOMIC DNA]</scope>
    <source>
        <strain evidence="3">S2_018_000_R2_101</strain>
    </source>
</reference>
<evidence type="ECO:0000313" key="4">
    <source>
        <dbReference type="Proteomes" id="UP000249066"/>
    </source>
</evidence>
<organism evidence="3 4">
    <name type="scientific">Sphingomonas sanxanigenens</name>
    <dbReference type="NCBI Taxonomy" id="397260"/>
    <lineage>
        <taxon>Bacteria</taxon>
        <taxon>Pseudomonadati</taxon>
        <taxon>Pseudomonadota</taxon>
        <taxon>Alphaproteobacteria</taxon>
        <taxon>Sphingomonadales</taxon>
        <taxon>Sphingomonadaceae</taxon>
        <taxon>Sphingomonas</taxon>
    </lineage>
</organism>
<sequence length="256" mass="26710">MRKDIQFLAAVAALSVSAGANAALPAGFNVTIEAPGVQQNSSATFDAYGIETFNNLTPGNYNTYVTTFGGSPITGAYSSLKVLAADQYGGAGGNGEYAVAGLGYGNSSYSLTLSGNGGQPINYFGFWLSALDAGNMLEFYDHGTLLGTFTPTDVKALVGTGGAYYGNPNTGQNHGEPYVFVNFYKQVGGFDQIVFRQTNPGAGYESDNHTVGWWTQQGGNPVPGVPEPATWAMLIAGFGMIGMASRRRSRATVALA</sequence>
<feature type="domain" description="Ice-binding protein C-terminal" evidence="2">
    <location>
        <begin position="225"/>
        <end position="248"/>
    </location>
</feature>
<proteinExistence type="predicted"/>
<dbReference type="AlphaFoldDB" id="A0A2W5A729"/>
<gene>
    <name evidence="3" type="ORF">DI623_06560</name>
</gene>
<keyword evidence="1" id="KW-0732">Signal</keyword>
<dbReference type="EMBL" id="QFNN01000027">
    <property type="protein sequence ID" value="PZO90490.1"/>
    <property type="molecule type" value="Genomic_DNA"/>
</dbReference>
<feature type="chain" id="PRO_5016066278" description="Ice-binding protein C-terminal domain-containing protein" evidence="1">
    <location>
        <begin position="23"/>
        <end position="256"/>
    </location>
</feature>
<feature type="signal peptide" evidence="1">
    <location>
        <begin position="1"/>
        <end position="22"/>
    </location>
</feature>
<protein>
    <recommendedName>
        <fullName evidence="2">Ice-binding protein C-terminal domain-containing protein</fullName>
    </recommendedName>
</protein>
<dbReference type="Pfam" id="PF07589">
    <property type="entry name" value="PEP-CTERM"/>
    <property type="match status" value="1"/>
</dbReference>
<dbReference type="InterPro" id="IPR013424">
    <property type="entry name" value="Ice-binding_C"/>
</dbReference>
<dbReference type="NCBIfam" id="NF035944">
    <property type="entry name" value="PEPxxWA-CTERM"/>
    <property type="match status" value="1"/>
</dbReference>
<name>A0A2W5A729_9SPHN</name>
<accession>A0A2W5A729</accession>
<comment type="caution">
    <text evidence="3">The sequence shown here is derived from an EMBL/GenBank/DDBJ whole genome shotgun (WGS) entry which is preliminary data.</text>
</comment>
<dbReference type="NCBIfam" id="TIGR02595">
    <property type="entry name" value="PEP_CTERM"/>
    <property type="match status" value="1"/>
</dbReference>
<evidence type="ECO:0000313" key="3">
    <source>
        <dbReference type="EMBL" id="PZO90490.1"/>
    </source>
</evidence>
<evidence type="ECO:0000256" key="1">
    <source>
        <dbReference type="SAM" id="SignalP"/>
    </source>
</evidence>